<dbReference type="SMART" id="SM00900">
    <property type="entry name" value="FMN_bind"/>
    <property type="match status" value="1"/>
</dbReference>
<organism evidence="8 9">
    <name type="scientific">Clostridium cadaveris</name>
    <dbReference type="NCBI Taxonomy" id="1529"/>
    <lineage>
        <taxon>Bacteria</taxon>
        <taxon>Bacillati</taxon>
        <taxon>Bacillota</taxon>
        <taxon>Clostridia</taxon>
        <taxon>Eubacteriales</taxon>
        <taxon>Clostridiaceae</taxon>
        <taxon>Clostridium</taxon>
    </lineage>
</organism>
<evidence type="ECO:0000256" key="3">
    <source>
        <dbReference type="ARBA" id="ARBA00022630"/>
    </source>
</evidence>
<dbReference type="GO" id="GO:0009055">
    <property type="term" value="F:electron transfer activity"/>
    <property type="evidence" value="ECO:0007669"/>
    <property type="project" value="InterPro"/>
</dbReference>
<keyword evidence="6" id="KW-0472">Membrane</keyword>
<dbReference type="AlphaFoldDB" id="A0A1I2K0W7"/>
<dbReference type="InterPro" id="IPR007329">
    <property type="entry name" value="FMN-bd"/>
</dbReference>
<reference evidence="8 9" key="1">
    <citation type="submission" date="2016-10" db="EMBL/GenBank/DDBJ databases">
        <authorList>
            <person name="de Groot N.N."/>
        </authorList>
    </citation>
    <scope>NUCLEOTIDE SEQUENCE [LARGE SCALE GENOMIC DNA]</scope>
    <source>
        <strain evidence="8 9">NLAE-zl-G419</strain>
    </source>
</reference>
<sequence length="196" mass="20781">MENKVEIKKEKSIVQLGLILLIITAIAGLILGLVYNVTKDSIANQEKLANENAMKALLTDADSFSKKEVNLTETVLEVNEGKKGSESVGYAIKVASKGYGGQIQLIVGIDKAGKLAGIQILSQSETAGLGANCKNPEFYGQYAGKSIDKDIEVVKTEGNDSQIKAITGATITSKGVTNGVNDAIKFYKENLQGGNK</sequence>
<dbReference type="Pfam" id="PF04205">
    <property type="entry name" value="FMN_bind"/>
    <property type="match status" value="1"/>
</dbReference>
<dbReference type="GO" id="GO:0005886">
    <property type="term" value="C:plasma membrane"/>
    <property type="evidence" value="ECO:0007669"/>
    <property type="project" value="UniProtKB-SubCell"/>
</dbReference>
<proteinExistence type="inferred from homology"/>
<dbReference type="EC" id="7.-.-.-" evidence="6"/>
<comment type="similarity">
    <text evidence="6">Belongs to the RnfG family.</text>
</comment>
<dbReference type="PANTHER" id="PTHR36118:SF1">
    <property type="entry name" value="ION-TRANSLOCATING OXIDOREDUCTASE COMPLEX SUBUNIT G"/>
    <property type="match status" value="1"/>
</dbReference>
<evidence type="ECO:0000256" key="1">
    <source>
        <dbReference type="ARBA" id="ARBA00022448"/>
    </source>
</evidence>
<comment type="subunit">
    <text evidence="6">The complex is composed of six subunits: RnfA, RnfB, RnfC, RnfD, RnfE and RnfG.</text>
</comment>
<dbReference type="GeneID" id="90543678"/>
<evidence type="ECO:0000256" key="6">
    <source>
        <dbReference type="HAMAP-Rule" id="MF_00479"/>
    </source>
</evidence>
<feature type="modified residue" description="FMN phosphoryl threonine" evidence="6">
    <location>
        <position position="170"/>
    </location>
</feature>
<name>A0A1I2K0W7_9CLOT</name>
<keyword evidence="6" id="KW-0812">Transmembrane</keyword>
<keyword evidence="3 6" id="KW-0285">Flavoprotein</keyword>
<evidence type="ECO:0000256" key="2">
    <source>
        <dbReference type="ARBA" id="ARBA00022553"/>
    </source>
</evidence>
<comment type="function">
    <text evidence="6">Part of a membrane-bound complex that couples electron transfer with translocation of ions across the membrane.</text>
</comment>
<evidence type="ECO:0000313" key="8">
    <source>
        <dbReference type="EMBL" id="SFF60752.1"/>
    </source>
</evidence>
<protein>
    <recommendedName>
        <fullName evidence="6">Ion-translocating oxidoreductase complex subunit G</fullName>
        <ecNumber evidence="6">7.-.-.-</ecNumber>
    </recommendedName>
    <alternativeName>
        <fullName evidence="6">Rnf electron transport complex subunit G</fullName>
    </alternativeName>
</protein>
<keyword evidence="6" id="KW-1278">Translocase</keyword>
<dbReference type="STRING" id="1529.SAMN04487885_10439"/>
<keyword evidence="6" id="KW-1133">Transmembrane helix</keyword>
<dbReference type="PANTHER" id="PTHR36118">
    <property type="entry name" value="ION-TRANSLOCATING OXIDOREDUCTASE COMPLEX SUBUNIT G"/>
    <property type="match status" value="1"/>
</dbReference>
<dbReference type="Proteomes" id="UP000182135">
    <property type="component" value="Unassembled WGS sequence"/>
</dbReference>
<comment type="cofactor">
    <cofactor evidence="6">
        <name>FMN</name>
        <dbReference type="ChEBI" id="CHEBI:58210"/>
    </cofactor>
</comment>
<dbReference type="HAMAP" id="MF_00479">
    <property type="entry name" value="RsxG_RnfG"/>
    <property type="match status" value="1"/>
</dbReference>
<keyword evidence="2 6" id="KW-0597">Phosphoprotein</keyword>
<dbReference type="eggNOG" id="COG4659">
    <property type="taxonomic scope" value="Bacteria"/>
</dbReference>
<evidence type="ECO:0000313" key="9">
    <source>
        <dbReference type="Proteomes" id="UP000182135"/>
    </source>
</evidence>
<dbReference type="PIRSF" id="PIRSF006091">
    <property type="entry name" value="E_trnsport_RnfG"/>
    <property type="match status" value="1"/>
</dbReference>
<accession>A0A1I2K0W7</accession>
<comment type="subcellular location">
    <subcellularLocation>
        <location evidence="6">Cell membrane</location>
        <topology evidence="6">Single-pass membrane protein</topology>
    </subcellularLocation>
</comment>
<dbReference type="InterPro" id="IPR010209">
    <property type="entry name" value="Ion_transpt_RnfG/RsxG"/>
</dbReference>
<gene>
    <name evidence="6" type="primary">rnfG</name>
    <name evidence="8" type="ORF">SAMN04487885_10439</name>
</gene>
<dbReference type="OrthoDB" id="9794010at2"/>
<keyword evidence="4 6" id="KW-0288">FMN</keyword>
<evidence type="ECO:0000256" key="5">
    <source>
        <dbReference type="ARBA" id="ARBA00022982"/>
    </source>
</evidence>
<feature type="domain" description="FMN-binding" evidence="7">
    <location>
        <begin position="98"/>
        <end position="187"/>
    </location>
</feature>
<dbReference type="GO" id="GO:0010181">
    <property type="term" value="F:FMN binding"/>
    <property type="evidence" value="ECO:0007669"/>
    <property type="project" value="InterPro"/>
</dbReference>
<evidence type="ECO:0000259" key="7">
    <source>
        <dbReference type="SMART" id="SM00900"/>
    </source>
</evidence>
<evidence type="ECO:0000256" key="4">
    <source>
        <dbReference type="ARBA" id="ARBA00022643"/>
    </source>
</evidence>
<dbReference type="RefSeq" id="WP_027637527.1">
    <property type="nucleotide sequence ID" value="NZ_BAAACD010000006.1"/>
</dbReference>
<keyword evidence="9" id="KW-1185">Reference proteome</keyword>
<dbReference type="GO" id="GO:0022900">
    <property type="term" value="P:electron transport chain"/>
    <property type="evidence" value="ECO:0007669"/>
    <property type="project" value="UniProtKB-UniRule"/>
</dbReference>
<keyword evidence="6" id="KW-1003">Cell membrane</keyword>
<dbReference type="NCBIfam" id="TIGR01947">
    <property type="entry name" value="rnfG"/>
    <property type="match status" value="1"/>
</dbReference>
<keyword evidence="5 6" id="KW-0249">Electron transport</keyword>
<dbReference type="EMBL" id="FOOE01000004">
    <property type="protein sequence ID" value="SFF60752.1"/>
    <property type="molecule type" value="Genomic_DNA"/>
</dbReference>
<keyword evidence="1 6" id="KW-0813">Transport</keyword>